<dbReference type="PANTHER" id="PTHR31509">
    <property type="entry name" value="BPS1-LIKE PROTEIN"/>
    <property type="match status" value="1"/>
</dbReference>
<evidence type="ECO:0000313" key="2">
    <source>
        <dbReference type="Proteomes" id="UP001187192"/>
    </source>
</evidence>
<evidence type="ECO:0008006" key="3">
    <source>
        <dbReference type="Google" id="ProtNLM"/>
    </source>
</evidence>
<evidence type="ECO:0000313" key="1">
    <source>
        <dbReference type="EMBL" id="GMN49502.1"/>
    </source>
</evidence>
<comment type="caution">
    <text evidence="1">The sequence shown here is derived from an EMBL/GenBank/DDBJ whole genome shotgun (WGS) entry which is preliminary data.</text>
</comment>
<dbReference type="EMBL" id="BTGU01000031">
    <property type="protein sequence ID" value="GMN49502.1"/>
    <property type="molecule type" value="Genomic_DNA"/>
</dbReference>
<proteinExistence type="predicted"/>
<gene>
    <name evidence="1" type="ORF">TIFTF001_018669</name>
</gene>
<dbReference type="Proteomes" id="UP001187192">
    <property type="component" value="Unassembled WGS sequence"/>
</dbReference>
<dbReference type="AlphaFoldDB" id="A0AA88AA71"/>
<reference evidence="1" key="1">
    <citation type="submission" date="2023-07" db="EMBL/GenBank/DDBJ databases">
        <title>draft genome sequence of fig (Ficus carica).</title>
        <authorList>
            <person name="Takahashi T."/>
            <person name="Nishimura K."/>
        </authorList>
    </citation>
    <scope>NUCLEOTIDE SEQUENCE</scope>
</reference>
<name>A0AA88AA71_FICCA</name>
<accession>A0AA88AA71</accession>
<organism evidence="1 2">
    <name type="scientific">Ficus carica</name>
    <name type="common">Common fig</name>
    <dbReference type="NCBI Taxonomy" id="3494"/>
    <lineage>
        <taxon>Eukaryota</taxon>
        <taxon>Viridiplantae</taxon>
        <taxon>Streptophyta</taxon>
        <taxon>Embryophyta</taxon>
        <taxon>Tracheophyta</taxon>
        <taxon>Spermatophyta</taxon>
        <taxon>Magnoliopsida</taxon>
        <taxon>eudicotyledons</taxon>
        <taxon>Gunneridae</taxon>
        <taxon>Pentapetalae</taxon>
        <taxon>rosids</taxon>
        <taxon>fabids</taxon>
        <taxon>Rosales</taxon>
        <taxon>Moraceae</taxon>
        <taxon>Ficeae</taxon>
        <taxon>Ficus</taxon>
    </lineage>
</organism>
<protein>
    <recommendedName>
        <fullName evidence="3">BPS1-like protein</fullName>
    </recommendedName>
</protein>
<keyword evidence="2" id="KW-1185">Reference proteome</keyword>
<sequence length="340" mass="38599">MDPNSCTTNSVSGFYNLLTRELNNLSQSLLISHNNNNNNFSSIQFLQQVLSSLQSFNSHLTILVQNLHLPTGEKWLDEYMDESSRLLEACQVLKSGVSAIENYVASGVNIVSSLDNYHHFNPAISRQVIRAISIFQRETLGLEEDNRVLMETRIQQLSLCHDLNGTDVPMDSKFNGFSGFRGVLHAMRKVSSFLLLILFNGLVFYSPESSSFDQGDYEANAIFGSTGFMVSMARLRQRVANEMERFDGQSAGVLLYEFRESKTAMEEVKFEMERMVGFVESEDGNNDDDYDGREYKIEKMRRGFGVLRSGVETIIGQLDDFFDEIVEGRKKLLDMCSSHR</sequence>